<dbReference type="GO" id="GO:0071014">
    <property type="term" value="C:post-mRNA release spliceosomal complex"/>
    <property type="evidence" value="ECO:0007669"/>
    <property type="project" value="TreeGrafter"/>
</dbReference>
<keyword evidence="6" id="KW-0508">mRNA splicing</keyword>
<keyword evidence="9" id="KW-1185">Reference proteome</keyword>
<evidence type="ECO:0000256" key="5">
    <source>
        <dbReference type="ARBA" id="ARBA00022737"/>
    </source>
</evidence>
<evidence type="ECO:0000256" key="3">
    <source>
        <dbReference type="ARBA" id="ARBA00022664"/>
    </source>
</evidence>
<proteinExistence type="inferred from homology"/>
<accession>A0A914MFM0</accession>
<dbReference type="SUPFAM" id="SSF48452">
    <property type="entry name" value="TPR-like"/>
    <property type="match status" value="3"/>
</dbReference>
<evidence type="ECO:0000256" key="7">
    <source>
        <dbReference type="ARBA" id="ARBA00023242"/>
    </source>
</evidence>
<evidence type="ECO:0000259" key="8">
    <source>
        <dbReference type="Pfam" id="PF23231"/>
    </source>
</evidence>
<dbReference type="GO" id="GO:0071011">
    <property type="term" value="C:precatalytic spliceosome"/>
    <property type="evidence" value="ECO:0007669"/>
    <property type="project" value="TreeGrafter"/>
</dbReference>
<dbReference type="InterPro" id="IPR045075">
    <property type="entry name" value="Syf1-like"/>
</dbReference>
<reference evidence="10" key="1">
    <citation type="submission" date="2022-11" db="UniProtKB">
        <authorList>
            <consortium name="WormBaseParasite"/>
        </authorList>
    </citation>
    <scope>IDENTIFICATION</scope>
</reference>
<dbReference type="Gene3D" id="1.25.40.10">
    <property type="entry name" value="Tetratricopeptide repeat domain"/>
    <property type="match status" value="3"/>
</dbReference>
<dbReference type="PANTHER" id="PTHR11246:SF3">
    <property type="entry name" value="CROOKED NECK-LIKE PROTEIN 1"/>
    <property type="match status" value="1"/>
</dbReference>
<evidence type="ECO:0000256" key="1">
    <source>
        <dbReference type="ARBA" id="ARBA00004123"/>
    </source>
</evidence>
<dbReference type="InterPro" id="IPR011990">
    <property type="entry name" value="TPR-like_helical_dom_sf"/>
</dbReference>
<keyword evidence="4" id="KW-0747">Spliceosome</keyword>
<protein>
    <submittedName>
        <fullName evidence="10">Suppressor of forked domain-containing protein</fullName>
    </submittedName>
</protein>
<sequence length="603" mass="73116">MFPTHDHIPKEKSVELFKSLTVHEKKFGERIRIESVILSKRKVQYEEQIKENPFHYDVWFDYTRLLISEGQERAEVEDCFERAIANVPPYMEKRYWRRYIWLWVYYAIYEELDANDPERCREVWTACLDIIPHRQFTFAFIWLMFAQFELRQLNLTGARKILGVAIGKCPKKKLFREYIEIELKLREFDRCRKLYEQFLKFVPDDSMTWMKYAELENLLGDDARARAIFQIAVQQPMLDMPEVLWKAYIDFEIEQGENERVRILYESLLRRTQHIKVWISWLEWETSNEEFDKARALYKRANQALEGSPAEERLLLLEQWKQFEQQHGTEEEQKFVEKMIPKRVKKRRQIIAVDGTDAGWEEYFDYIFPQDQDEHNIVEDREVCRKLYEQFLKFVPDDSMTWMKYAELENLLGDDARARAIFQIAVQQPMLDMPEVLWKAYIDFEIEQGENERVRILYESLLRRTQHIKVWISWLEWETSNEEFDKARALYKRANQALEGSPAEERLLLLEQWKQFEQQHGTEEEQKFVEKMIPKRVKKRRQIIAVDGTDAGWEEYFDYIFPQDQASKINFKLLEAARAWREKQALAMQLEPHEREDEEMEES</sequence>
<organism evidence="9 10">
    <name type="scientific">Meloidogyne incognita</name>
    <name type="common">Southern root-knot nematode worm</name>
    <name type="synonym">Oxyuris incognita</name>
    <dbReference type="NCBI Taxonomy" id="6306"/>
    <lineage>
        <taxon>Eukaryota</taxon>
        <taxon>Metazoa</taxon>
        <taxon>Ecdysozoa</taxon>
        <taxon>Nematoda</taxon>
        <taxon>Chromadorea</taxon>
        <taxon>Rhabditida</taxon>
        <taxon>Tylenchina</taxon>
        <taxon>Tylenchomorpha</taxon>
        <taxon>Tylenchoidea</taxon>
        <taxon>Meloidogynidae</taxon>
        <taxon>Meloidogyninae</taxon>
        <taxon>Meloidogyne</taxon>
        <taxon>Meloidogyne incognita group</taxon>
    </lineage>
</organism>
<evidence type="ECO:0000256" key="6">
    <source>
        <dbReference type="ARBA" id="ARBA00023187"/>
    </source>
</evidence>
<dbReference type="InterPro" id="IPR003107">
    <property type="entry name" value="HAT"/>
</dbReference>
<dbReference type="GO" id="GO:0071007">
    <property type="term" value="C:U2-type catalytic step 2 spliceosome"/>
    <property type="evidence" value="ECO:0007669"/>
    <property type="project" value="TreeGrafter"/>
</dbReference>
<dbReference type="WBParaSite" id="Minc3s01794g26355">
    <property type="protein sequence ID" value="Minc3s01794g26355"/>
    <property type="gene ID" value="Minc3s01794g26355"/>
</dbReference>
<dbReference type="InterPro" id="IPR055430">
    <property type="entry name" value="HAT_Syf1_CNRKL1_C"/>
</dbReference>
<dbReference type="FunFam" id="1.25.40.10:FF:000327">
    <property type="entry name" value="Pre-mRNA-splicing factor CLF1"/>
    <property type="match status" value="1"/>
</dbReference>
<evidence type="ECO:0000313" key="9">
    <source>
        <dbReference type="Proteomes" id="UP000887563"/>
    </source>
</evidence>
<dbReference type="Proteomes" id="UP000887563">
    <property type="component" value="Unplaced"/>
</dbReference>
<comment type="subcellular location">
    <subcellularLocation>
        <location evidence="1">Nucleus</location>
    </subcellularLocation>
</comment>
<keyword evidence="5" id="KW-0677">Repeat</keyword>
<dbReference type="GO" id="GO:0000245">
    <property type="term" value="P:spliceosomal complex assembly"/>
    <property type="evidence" value="ECO:0007669"/>
    <property type="project" value="TreeGrafter"/>
</dbReference>
<dbReference type="GO" id="GO:0000974">
    <property type="term" value="C:Prp19 complex"/>
    <property type="evidence" value="ECO:0007669"/>
    <property type="project" value="TreeGrafter"/>
</dbReference>
<keyword evidence="3" id="KW-0507">mRNA processing</keyword>
<evidence type="ECO:0000256" key="2">
    <source>
        <dbReference type="ARBA" id="ARBA00008644"/>
    </source>
</evidence>
<dbReference type="Pfam" id="PF23240">
    <property type="entry name" value="HAT_PRP39_N"/>
    <property type="match status" value="1"/>
</dbReference>
<keyword evidence="7" id="KW-0539">Nucleus</keyword>
<dbReference type="SMART" id="SM00386">
    <property type="entry name" value="HAT"/>
    <property type="match status" value="9"/>
</dbReference>
<feature type="domain" description="Pre-mRNA-splicing factor Syf1/CRNKL1-like C-terminal HAT-repeats" evidence="8">
    <location>
        <begin position="113"/>
        <end position="263"/>
    </location>
</feature>
<dbReference type="AlphaFoldDB" id="A0A914MFM0"/>
<evidence type="ECO:0000256" key="4">
    <source>
        <dbReference type="ARBA" id="ARBA00022728"/>
    </source>
</evidence>
<comment type="similarity">
    <text evidence="2">Belongs to the crooked-neck family.</text>
</comment>
<dbReference type="PANTHER" id="PTHR11246">
    <property type="entry name" value="PRE-MRNA SPLICING FACTOR"/>
    <property type="match status" value="1"/>
</dbReference>
<dbReference type="Pfam" id="PF23231">
    <property type="entry name" value="HAT_Syf1_CNRKL1_C"/>
    <property type="match status" value="1"/>
</dbReference>
<name>A0A914MFM0_MELIC</name>
<evidence type="ECO:0000313" key="10">
    <source>
        <dbReference type="WBParaSite" id="Minc3s01794g26355"/>
    </source>
</evidence>